<name>A0A4P9W253_9FUNG</name>
<comment type="caution">
    <text evidence="1">Lacks conserved residue(s) required for the propagation of feature annotation.</text>
</comment>
<keyword evidence="4" id="KW-1185">Reference proteome</keyword>
<comment type="function">
    <text evidence="1">Ethanolamine phosphate transferase involved in glycosylphosphatidylinositol-anchor biosynthesis. Transfers ethanolamine phosphate to the first alpha-1,4-linked mannose of the glycosylphosphatidylinositol precursor of GPI-anchor.</text>
</comment>
<gene>
    <name evidence="3" type="ORF">BDK51DRAFT_6195</name>
</gene>
<dbReference type="PANTHER" id="PTHR12250:SF0">
    <property type="entry name" value="GPI ETHANOLAMINE PHOSPHATE TRANSFERASE 1"/>
    <property type="match status" value="1"/>
</dbReference>
<comment type="similarity">
    <text evidence="1">Belongs to the PIGG/PIGN/PIGO family. PIGN subfamily.</text>
</comment>
<dbReference type="UniPathway" id="UPA00196"/>
<dbReference type="GO" id="GO:0005789">
    <property type="term" value="C:endoplasmic reticulum membrane"/>
    <property type="evidence" value="ECO:0007669"/>
    <property type="project" value="UniProtKB-SubCell"/>
</dbReference>
<comment type="pathway">
    <text evidence="1">Glycolipid biosynthesis; glycosylphosphatidylinositol-anchor biosynthesis.</text>
</comment>
<proteinExistence type="inferred from homology"/>
<keyword evidence="1" id="KW-0808">Transferase</keyword>
<comment type="subcellular location">
    <subcellularLocation>
        <location evidence="1">Endoplasmic reticulum membrane</location>
        <topology evidence="1">Multi-pass membrane protein</topology>
    </subcellularLocation>
</comment>
<dbReference type="GO" id="GO:0006506">
    <property type="term" value="P:GPI anchor biosynthetic process"/>
    <property type="evidence" value="ECO:0007669"/>
    <property type="project" value="UniProtKB-UniPathway"/>
</dbReference>
<evidence type="ECO:0000259" key="2">
    <source>
        <dbReference type="Pfam" id="PF04987"/>
    </source>
</evidence>
<feature type="domain" description="GPI ethanolamine phosphate transferase 1 C-terminal" evidence="2">
    <location>
        <begin position="1"/>
        <end position="49"/>
    </location>
</feature>
<dbReference type="OrthoDB" id="2748310at2759"/>
<dbReference type="AlphaFoldDB" id="A0A4P9W253"/>
<feature type="transmembrane region" description="Helical" evidence="1">
    <location>
        <begin position="25"/>
        <end position="44"/>
    </location>
</feature>
<dbReference type="InterPro" id="IPR017852">
    <property type="entry name" value="GPI_EtnP_transferase_1_C"/>
</dbReference>
<keyword evidence="1" id="KW-0472">Membrane</keyword>
<sequence>LIPFFLLSSILAVLGRGLDLPPFSLFLVVLSTTDVMTLNFFFLVRDSGSWLEIGTTISHFVIASAFIVFQILLFTASFALVGGVLV</sequence>
<feature type="non-terminal residue" evidence="3">
    <location>
        <position position="86"/>
    </location>
</feature>
<feature type="non-terminal residue" evidence="3">
    <location>
        <position position="1"/>
    </location>
</feature>
<organism evidence="3 4">
    <name type="scientific">Blyttiomyces helicus</name>
    <dbReference type="NCBI Taxonomy" id="388810"/>
    <lineage>
        <taxon>Eukaryota</taxon>
        <taxon>Fungi</taxon>
        <taxon>Fungi incertae sedis</taxon>
        <taxon>Chytridiomycota</taxon>
        <taxon>Chytridiomycota incertae sedis</taxon>
        <taxon>Chytridiomycetes</taxon>
        <taxon>Chytridiomycetes incertae sedis</taxon>
        <taxon>Blyttiomyces</taxon>
    </lineage>
</organism>
<keyword evidence="1" id="KW-0337">GPI-anchor biosynthesis</keyword>
<keyword evidence="1" id="KW-0256">Endoplasmic reticulum</keyword>
<accession>A0A4P9W253</accession>
<feature type="transmembrane region" description="Helical" evidence="1">
    <location>
        <begin position="56"/>
        <end position="81"/>
    </location>
</feature>
<keyword evidence="1" id="KW-0812">Transmembrane</keyword>
<reference evidence="4" key="1">
    <citation type="journal article" date="2018" name="Nat. Microbiol.">
        <title>Leveraging single-cell genomics to expand the fungal tree of life.</title>
        <authorList>
            <person name="Ahrendt S.R."/>
            <person name="Quandt C.A."/>
            <person name="Ciobanu D."/>
            <person name="Clum A."/>
            <person name="Salamov A."/>
            <person name="Andreopoulos B."/>
            <person name="Cheng J.F."/>
            <person name="Woyke T."/>
            <person name="Pelin A."/>
            <person name="Henrissat B."/>
            <person name="Reynolds N.K."/>
            <person name="Benny G.L."/>
            <person name="Smith M.E."/>
            <person name="James T.Y."/>
            <person name="Grigoriev I.V."/>
        </authorList>
    </citation>
    <scope>NUCLEOTIDE SEQUENCE [LARGE SCALE GENOMIC DNA]</scope>
</reference>
<dbReference type="Proteomes" id="UP000269721">
    <property type="component" value="Unassembled WGS sequence"/>
</dbReference>
<protein>
    <recommendedName>
        <fullName evidence="1">GPI ethanolamine phosphate transferase 1</fullName>
        <ecNumber evidence="1">2.-.-.-</ecNumber>
    </recommendedName>
</protein>
<dbReference type="Pfam" id="PF04987">
    <property type="entry name" value="PigN"/>
    <property type="match status" value="1"/>
</dbReference>
<keyword evidence="1" id="KW-1133">Transmembrane helix</keyword>
<dbReference type="EC" id="2.-.-.-" evidence="1"/>
<evidence type="ECO:0000256" key="1">
    <source>
        <dbReference type="RuleBase" id="RU367138"/>
    </source>
</evidence>
<dbReference type="InterPro" id="IPR007070">
    <property type="entry name" value="GPI_EtnP_transferase_1"/>
</dbReference>
<dbReference type="EMBL" id="KZ999871">
    <property type="protein sequence ID" value="RKO84660.1"/>
    <property type="molecule type" value="Genomic_DNA"/>
</dbReference>
<evidence type="ECO:0000313" key="3">
    <source>
        <dbReference type="EMBL" id="RKO84660.1"/>
    </source>
</evidence>
<dbReference type="GO" id="GO:0051377">
    <property type="term" value="F:mannose-ethanolamine phosphotransferase activity"/>
    <property type="evidence" value="ECO:0007669"/>
    <property type="project" value="UniProtKB-UniRule"/>
</dbReference>
<dbReference type="PANTHER" id="PTHR12250">
    <property type="entry name" value="PHOSPHATIDYLINOSITOL GLYCAN, CLASS N"/>
    <property type="match status" value="1"/>
</dbReference>
<evidence type="ECO:0000313" key="4">
    <source>
        <dbReference type="Proteomes" id="UP000269721"/>
    </source>
</evidence>